<evidence type="ECO:0000313" key="3">
    <source>
        <dbReference type="Proteomes" id="UP000672032"/>
    </source>
</evidence>
<gene>
    <name evidence="2" type="ORF">DSL72_006339</name>
</gene>
<feature type="compositionally biased region" description="Basic and acidic residues" evidence="1">
    <location>
        <begin position="93"/>
        <end position="103"/>
    </location>
</feature>
<protein>
    <submittedName>
        <fullName evidence="2">Uncharacterized protein</fullName>
    </submittedName>
</protein>
<proteinExistence type="predicted"/>
<evidence type="ECO:0000256" key="1">
    <source>
        <dbReference type="SAM" id="MobiDB-lite"/>
    </source>
</evidence>
<evidence type="ECO:0000313" key="2">
    <source>
        <dbReference type="EMBL" id="QSZ36460.1"/>
    </source>
</evidence>
<dbReference type="OrthoDB" id="3541127at2759"/>
<keyword evidence="3" id="KW-1185">Reference proteome</keyword>
<sequence>MSPRPPSSSNGFGSGGSGGEEYVTYRDPVADQKCIHGKTSRSGNVHVITHGDSHQHYEPAEPRSGEAKESDFQKTSTRNENHERNKARSSVHVKQDKTTGRSK</sequence>
<reference evidence="2" key="1">
    <citation type="submission" date="2020-10" db="EMBL/GenBank/DDBJ databases">
        <title>Genome Sequence of Monilinia vaccinii-corymbosi Sheds Light on Mummy Berry Disease Infection of Blueberry and Mating Type.</title>
        <authorList>
            <person name="Yow A.G."/>
            <person name="Zhang Y."/>
            <person name="Bansal K."/>
            <person name="Eacker S.M."/>
            <person name="Sullivan S."/>
            <person name="Liachko I."/>
            <person name="Cubeta M.A."/>
            <person name="Rollins J.A."/>
            <person name="Ashrafi H."/>
        </authorList>
    </citation>
    <scope>NUCLEOTIDE SEQUENCE</scope>
    <source>
        <strain evidence="2">RL-1</strain>
    </source>
</reference>
<feature type="region of interest" description="Disordered" evidence="1">
    <location>
        <begin position="1"/>
        <end position="103"/>
    </location>
</feature>
<dbReference type="EMBL" id="CP063411">
    <property type="protein sequence ID" value="QSZ36460.1"/>
    <property type="molecule type" value="Genomic_DNA"/>
</dbReference>
<name>A0A8A3PMU1_9HELO</name>
<dbReference type="Proteomes" id="UP000672032">
    <property type="component" value="Chromosome 7"/>
</dbReference>
<feature type="compositionally biased region" description="Basic and acidic residues" evidence="1">
    <location>
        <begin position="49"/>
        <end position="86"/>
    </location>
</feature>
<accession>A0A8A3PMU1</accession>
<organism evidence="2 3">
    <name type="scientific">Monilinia vaccinii-corymbosi</name>
    <dbReference type="NCBI Taxonomy" id="61207"/>
    <lineage>
        <taxon>Eukaryota</taxon>
        <taxon>Fungi</taxon>
        <taxon>Dikarya</taxon>
        <taxon>Ascomycota</taxon>
        <taxon>Pezizomycotina</taxon>
        <taxon>Leotiomycetes</taxon>
        <taxon>Helotiales</taxon>
        <taxon>Sclerotiniaceae</taxon>
        <taxon>Monilinia</taxon>
    </lineage>
</organism>
<dbReference type="AlphaFoldDB" id="A0A8A3PMU1"/>